<keyword evidence="3" id="KW-0456">Lyase</keyword>
<dbReference type="Pfam" id="PF13727">
    <property type="entry name" value="CoA_binding_3"/>
    <property type="match status" value="1"/>
</dbReference>
<sequence>MVEERAEAARVNKPVLIVGAGVAGGVVAEILTKRQNSDYKPVGFVDDDISKQRQSIHGLPVLGCRKDIPTLVNRYNISEIIIAIPSAAGRVISQIVEISQTSKARLKILPGFYDFITGRIGIGHIRDIEMNDLLLREPVSLDIGKIAQYLTGQNVLITGAGGSIGSELCLQVAKFSPGELILLGRGENSIYEIESKLKEKFPGLCFKTEIADIKDSVRMKKIFDKYRPKVAYHAAAHKHVRFMEKFPGEAVKNNIIGTQIVAEAAYLAGTDIFVMLSTDKAVNPTSIMGATKRVAEMVIQGMNARGGTRYVAVRFGNVLGSRGSVIPLFKRQIARGGPLTITHPDMVRYFMTTLEAAQLVIQAGVMAKGGEIFVLDMGQPVKILDLAKKLIRLSGYEPEKDIKLLFTGISPGEKLVEQLLAENEKPIPTSHQRIFAVSGCKQDSAKVDAFMNTITNPEFSFQEEKVIDLLQEVLPGFRKASSFLGMVSAE</sequence>
<comment type="similarity">
    <text evidence="1">Belongs to the polysaccharide synthase family.</text>
</comment>
<protein>
    <submittedName>
        <fullName evidence="3">UDP-N-acetyl-alpha-D-glucosamine C6 dehydratase</fullName>
        <ecNumber evidence="3">4.2.1.135</ecNumber>
    </submittedName>
</protein>
<dbReference type="RefSeq" id="WP_190238813.1">
    <property type="nucleotide sequence ID" value="NZ_QFGA01000001.1"/>
</dbReference>
<evidence type="ECO:0000259" key="2">
    <source>
        <dbReference type="Pfam" id="PF02719"/>
    </source>
</evidence>
<dbReference type="PANTHER" id="PTHR43318">
    <property type="entry name" value="UDP-N-ACETYLGLUCOSAMINE 4,6-DEHYDRATASE"/>
    <property type="match status" value="1"/>
</dbReference>
<reference evidence="3 4" key="1">
    <citation type="journal article" date="2018" name="Environ. Microbiol.">
        <title>Novel energy conservation strategies and behaviour of Pelotomaculum schinkii driving syntrophic propionate catabolism.</title>
        <authorList>
            <person name="Hidalgo-Ahumada C.A.P."/>
            <person name="Nobu M.K."/>
            <person name="Narihiro T."/>
            <person name="Tamaki H."/>
            <person name="Liu W.T."/>
            <person name="Kamagata Y."/>
            <person name="Stams A.J.M."/>
            <person name="Imachi H."/>
            <person name="Sousa D.Z."/>
        </authorList>
    </citation>
    <scope>NUCLEOTIDE SEQUENCE [LARGE SCALE GENOMIC DNA]</scope>
    <source>
        <strain evidence="3 4">HH</strain>
    </source>
</reference>
<comment type="caution">
    <text evidence="3">The sequence shown here is derived from an EMBL/GenBank/DDBJ whole genome shotgun (WGS) entry which is preliminary data.</text>
</comment>
<dbReference type="Pfam" id="PF02719">
    <property type="entry name" value="Polysacc_synt_2"/>
    <property type="match status" value="1"/>
</dbReference>
<evidence type="ECO:0000256" key="1">
    <source>
        <dbReference type="ARBA" id="ARBA00007430"/>
    </source>
</evidence>
<evidence type="ECO:0000313" key="4">
    <source>
        <dbReference type="Proteomes" id="UP000298324"/>
    </source>
</evidence>
<dbReference type="InterPro" id="IPR051203">
    <property type="entry name" value="Polysaccharide_Synthase-Rel"/>
</dbReference>
<name>A0A4Y7RCW3_9FIRM</name>
<dbReference type="InterPro" id="IPR036291">
    <property type="entry name" value="NAD(P)-bd_dom_sf"/>
</dbReference>
<dbReference type="PANTHER" id="PTHR43318:SF1">
    <property type="entry name" value="POLYSACCHARIDE BIOSYNTHESIS PROTEIN EPSC-RELATED"/>
    <property type="match status" value="1"/>
</dbReference>
<organism evidence="3 4">
    <name type="scientific">Pelotomaculum schinkii</name>
    <dbReference type="NCBI Taxonomy" id="78350"/>
    <lineage>
        <taxon>Bacteria</taxon>
        <taxon>Bacillati</taxon>
        <taxon>Bacillota</taxon>
        <taxon>Clostridia</taxon>
        <taxon>Eubacteriales</taxon>
        <taxon>Desulfotomaculaceae</taxon>
        <taxon>Pelotomaculum</taxon>
    </lineage>
</organism>
<dbReference type="AlphaFoldDB" id="A0A4Y7RCW3"/>
<accession>A0A4Y7RCW3</accession>
<evidence type="ECO:0000313" key="3">
    <source>
        <dbReference type="EMBL" id="TEB06581.1"/>
    </source>
</evidence>
<feature type="domain" description="Polysaccharide biosynthesis protein CapD-like" evidence="2">
    <location>
        <begin position="155"/>
        <end position="437"/>
    </location>
</feature>
<dbReference type="EMBL" id="QFGA01000001">
    <property type="protein sequence ID" value="TEB06581.1"/>
    <property type="molecule type" value="Genomic_DNA"/>
</dbReference>
<dbReference type="GO" id="GO:0016829">
    <property type="term" value="F:lyase activity"/>
    <property type="evidence" value="ECO:0007669"/>
    <property type="project" value="UniProtKB-KW"/>
</dbReference>
<gene>
    <name evidence="3" type="primary">pglF_1</name>
    <name evidence="3" type="ORF">Psch_00113</name>
</gene>
<keyword evidence="4" id="KW-1185">Reference proteome</keyword>
<dbReference type="SUPFAM" id="SSF51735">
    <property type="entry name" value="NAD(P)-binding Rossmann-fold domains"/>
    <property type="match status" value="2"/>
</dbReference>
<dbReference type="EC" id="4.2.1.135" evidence="3"/>
<proteinExistence type="inferred from homology"/>
<dbReference type="CDD" id="cd05237">
    <property type="entry name" value="UDP_invert_4-6DH_SDR_e"/>
    <property type="match status" value="1"/>
</dbReference>
<dbReference type="Gene3D" id="3.40.50.720">
    <property type="entry name" value="NAD(P)-binding Rossmann-like Domain"/>
    <property type="match status" value="2"/>
</dbReference>
<dbReference type="Proteomes" id="UP000298324">
    <property type="component" value="Unassembled WGS sequence"/>
</dbReference>
<dbReference type="InterPro" id="IPR003869">
    <property type="entry name" value="Polysac_CapD-like"/>
</dbReference>